<dbReference type="RefSeq" id="XP_007402797.1">
    <property type="nucleotide sequence ID" value="XM_007402735.1"/>
</dbReference>
<accession>K5WEQ2</accession>
<proteinExistence type="predicted"/>
<dbReference type="Proteomes" id="UP000008370">
    <property type="component" value="Unassembled WGS sequence"/>
</dbReference>
<dbReference type="GeneID" id="18913574"/>
<sequence length="107" mass="12109">MAISAGTKRAIFDVVLFAASQAALYYTIRWVVQSMNPVEKKEVKEKSLKALERLGHKSLALDDYERQIASEIIHPDDIDVHFSGICLKKLAMFSFDSFCQTLVAWTL</sequence>
<organism evidence="1 2">
    <name type="scientific">Phanerochaete carnosa (strain HHB-10118-sp)</name>
    <name type="common">White-rot fungus</name>
    <name type="synonym">Peniophora carnosa</name>
    <dbReference type="NCBI Taxonomy" id="650164"/>
    <lineage>
        <taxon>Eukaryota</taxon>
        <taxon>Fungi</taxon>
        <taxon>Dikarya</taxon>
        <taxon>Basidiomycota</taxon>
        <taxon>Agaricomycotina</taxon>
        <taxon>Agaricomycetes</taxon>
        <taxon>Polyporales</taxon>
        <taxon>Phanerochaetaceae</taxon>
        <taxon>Phanerochaete</taxon>
    </lineage>
</organism>
<dbReference type="KEGG" id="pco:PHACADRAFT_214714"/>
<dbReference type="InParanoid" id="K5WEQ2"/>
<gene>
    <name evidence="1" type="ORF">PHACADRAFT_214714</name>
</gene>
<protein>
    <submittedName>
        <fullName evidence="1">Uncharacterized protein</fullName>
    </submittedName>
</protein>
<dbReference type="AlphaFoldDB" id="K5WEQ2"/>
<dbReference type="OrthoDB" id="10254455at2759"/>
<dbReference type="STRING" id="650164.K5WEQ2"/>
<reference evidence="1 2" key="1">
    <citation type="journal article" date="2012" name="BMC Genomics">
        <title>Comparative genomics of the white-rot fungi, Phanerochaete carnosa and P. chrysosporium, to elucidate the genetic basis of the distinct wood types they colonize.</title>
        <authorList>
            <person name="Suzuki H."/>
            <person name="MacDonald J."/>
            <person name="Syed K."/>
            <person name="Salamov A."/>
            <person name="Hori C."/>
            <person name="Aerts A."/>
            <person name="Henrissat B."/>
            <person name="Wiebenga A."/>
            <person name="vanKuyk P.A."/>
            <person name="Barry K."/>
            <person name="Lindquist E."/>
            <person name="LaButti K."/>
            <person name="Lapidus A."/>
            <person name="Lucas S."/>
            <person name="Coutinho P."/>
            <person name="Gong Y."/>
            <person name="Samejima M."/>
            <person name="Mahadevan R."/>
            <person name="Abou-Zaid M."/>
            <person name="de Vries R.P."/>
            <person name="Igarashi K."/>
            <person name="Yadav J.S."/>
            <person name="Grigoriev I.V."/>
            <person name="Master E.R."/>
        </authorList>
    </citation>
    <scope>NUCLEOTIDE SEQUENCE [LARGE SCALE GENOMIC DNA]</scope>
    <source>
        <strain evidence="1 2">HHB-10118-sp</strain>
    </source>
</reference>
<evidence type="ECO:0000313" key="2">
    <source>
        <dbReference type="Proteomes" id="UP000008370"/>
    </source>
</evidence>
<evidence type="ECO:0000313" key="1">
    <source>
        <dbReference type="EMBL" id="EKM48652.1"/>
    </source>
</evidence>
<keyword evidence="2" id="KW-1185">Reference proteome</keyword>
<dbReference type="EMBL" id="JH930847">
    <property type="protein sequence ID" value="EKM48652.1"/>
    <property type="molecule type" value="Genomic_DNA"/>
</dbReference>
<name>K5WEQ2_PHACS</name>
<dbReference type="HOGENOM" id="CLU_2210909_0_0_1"/>